<dbReference type="SUPFAM" id="SSF52518">
    <property type="entry name" value="Thiamin diphosphate-binding fold (THDP-binding)"/>
    <property type="match status" value="1"/>
</dbReference>
<dbReference type="FunFam" id="3.40.50.970:FF:000013">
    <property type="entry name" value="Pyruvate dehydrogenase E1 component subunit alpha"/>
    <property type="match status" value="1"/>
</dbReference>
<feature type="domain" description="Dehydrogenase E1 component" evidence="9">
    <location>
        <begin position="79"/>
        <end position="371"/>
    </location>
</feature>
<gene>
    <name evidence="10" type="ORF">WJX74_000418</name>
</gene>
<dbReference type="InterPro" id="IPR050642">
    <property type="entry name" value="PDH_E1_Alpha_Subunit"/>
</dbReference>
<dbReference type="PANTHER" id="PTHR11516:SF60">
    <property type="entry name" value="PYRUVATE DEHYDROGENASE E1 COMPONENT SUBUNIT ALPHA"/>
    <property type="match status" value="1"/>
</dbReference>
<dbReference type="EMBL" id="JALJOS010000003">
    <property type="protein sequence ID" value="KAK9841129.1"/>
    <property type="molecule type" value="Genomic_DNA"/>
</dbReference>
<evidence type="ECO:0000256" key="2">
    <source>
        <dbReference type="ARBA" id="ARBA00011130"/>
    </source>
</evidence>
<comment type="caution">
    <text evidence="10">The sequence shown here is derived from an EMBL/GenBank/DDBJ whole genome shotgun (WGS) entry which is preliminary data.</text>
</comment>
<proteinExistence type="predicted"/>
<evidence type="ECO:0000313" key="11">
    <source>
        <dbReference type="Proteomes" id="UP001438707"/>
    </source>
</evidence>
<keyword evidence="5 8" id="KW-0670">Pyruvate</keyword>
<accession>A0AAW1S5B9</accession>
<dbReference type="InterPro" id="IPR001017">
    <property type="entry name" value="DH_E1"/>
</dbReference>
<dbReference type="GO" id="GO:0004739">
    <property type="term" value="F:pyruvate dehydrogenase (acetyl-transferring) activity"/>
    <property type="evidence" value="ECO:0007669"/>
    <property type="project" value="UniProtKB-UniRule"/>
</dbReference>
<dbReference type="EC" id="1.2.4.1" evidence="8"/>
<evidence type="ECO:0000256" key="4">
    <source>
        <dbReference type="ARBA" id="ARBA00023052"/>
    </source>
</evidence>
<comment type="subunit">
    <text evidence="2">Tetramer of 2 alpha and 2 beta subunits.</text>
</comment>
<sequence>MALANASRRLAQSLLRPLGSAQSPLGALGLQQRGIAEPAAAEDTSLTVEVRPFSAHRIEPPSTTVTTDRAELLKFFTSMYRMRRMEIAADMLYKAKFIRGFCHLYDGQEAILEGIEAALEYTDSIITSYRDHCTHLGRGGTVVEVMAELMGRVDGAAKGMGGSMHMYKKEHNFYGGQGIVGAQIPVGAGLAFAHKYREDGGVALTMYGDGAANQGQKYEALNIAALWDLPCIFIIENNHYGMGTAEWRGSKSSSFYTRGDYTPGLKVDGMDVLAVKQAMTFAKQYAQKNGPILMEMDTYRYHGHSMSDPGSTYRTRDEISQIRQLRDPVEHVRKLLTDNNLASTSELKAIEKDVKKEIDAAVDKAKNSPIPPDEALWKNIYKDTLGGKMKGLDSSVKIQL</sequence>
<evidence type="ECO:0000256" key="3">
    <source>
        <dbReference type="ARBA" id="ARBA00023002"/>
    </source>
</evidence>
<dbReference type="GO" id="GO:0006086">
    <property type="term" value="P:pyruvate decarboxylation to acetyl-CoA"/>
    <property type="evidence" value="ECO:0007669"/>
    <property type="project" value="InterPro"/>
</dbReference>
<protein>
    <recommendedName>
        <fullName evidence="8">Pyruvate dehydrogenase E1 component subunit alpha</fullName>
        <ecNumber evidence="8">1.2.4.1</ecNumber>
    </recommendedName>
</protein>
<comment type="cofactor">
    <cofactor evidence="1 8">
        <name>thiamine diphosphate</name>
        <dbReference type="ChEBI" id="CHEBI:58937"/>
    </cofactor>
</comment>
<evidence type="ECO:0000256" key="8">
    <source>
        <dbReference type="RuleBase" id="RU361139"/>
    </source>
</evidence>
<dbReference type="CDD" id="cd02000">
    <property type="entry name" value="TPP_E1_PDC_ADC_BCADC"/>
    <property type="match status" value="1"/>
</dbReference>
<reference evidence="10 11" key="1">
    <citation type="journal article" date="2024" name="Nat. Commun.">
        <title>Phylogenomics reveals the evolutionary origins of lichenization in chlorophyte algae.</title>
        <authorList>
            <person name="Puginier C."/>
            <person name="Libourel C."/>
            <person name="Otte J."/>
            <person name="Skaloud P."/>
            <person name="Haon M."/>
            <person name="Grisel S."/>
            <person name="Petersen M."/>
            <person name="Berrin J.G."/>
            <person name="Delaux P.M."/>
            <person name="Dal Grande F."/>
            <person name="Keller J."/>
        </authorList>
    </citation>
    <scope>NUCLEOTIDE SEQUENCE [LARGE SCALE GENOMIC DNA]</scope>
    <source>
        <strain evidence="10 11">SAG 2145</strain>
    </source>
</reference>
<evidence type="ECO:0000313" key="10">
    <source>
        <dbReference type="EMBL" id="KAK9841129.1"/>
    </source>
</evidence>
<dbReference type="PANTHER" id="PTHR11516">
    <property type="entry name" value="PYRUVATE DEHYDROGENASE E1 COMPONENT, ALPHA SUBUNIT BACTERIAL AND ORGANELLAR"/>
    <property type="match status" value="1"/>
</dbReference>
<evidence type="ECO:0000256" key="6">
    <source>
        <dbReference type="ARBA" id="ARBA00025211"/>
    </source>
</evidence>
<name>A0AAW1S5B9_9CHLO</name>
<keyword evidence="3 8" id="KW-0560">Oxidoreductase</keyword>
<evidence type="ECO:0000256" key="7">
    <source>
        <dbReference type="ARBA" id="ARBA00051231"/>
    </source>
</evidence>
<evidence type="ECO:0000256" key="5">
    <source>
        <dbReference type="ARBA" id="ARBA00023317"/>
    </source>
</evidence>
<evidence type="ECO:0000256" key="1">
    <source>
        <dbReference type="ARBA" id="ARBA00001964"/>
    </source>
</evidence>
<dbReference type="Gene3D" id="3.40.50.970">
    <property type="match status" value="1"/>
</dbReference>
<evidence type="ECO:0000259" key="9">
    <source>
        <dbReference type="Pfam" id="PF00676"/>
    </source>
</evidence>
<dbReference type="AlphaFoldDB" id="A0AAW1S5B9"/>
<dbReference type="Proteomes" id="UP001438707">
    <property type="component" value="Unassembled WGS sequence"/>
</dbReference>
<organism evidence="10 11">
    <name type="scientific">Apatococcus lobatus</name>
    <dbReference type="NCBI Taxonomy" id="904363"/>
    <lineage>
        <taxon>Eukaryota</taxon>
        <taxon>Viridiplantae</taxon>
        <taxon>Chlorophyta</taxon>
        <taxon>core chlorophytes</taxon>
        <taxon>Trebouxiophyceae</taxon>
        <taxon>Chlorellales</taxon>
        <taxon>Chlorellaceae</taxon>
        <taxon>Apatococcus</taxon>
    </lineage>
</organism>
<comment type="function">
    <text evidence="6">The pyruvate dehydrogenase complex catalyzes the overall conversion of pyruvate to acetyl-CoA and CO(2). It contains multiple copies of three enzymatic components: pyruvate dehydrogenase (E1), dihydrolipoamide acetyltransferase (E2) and lipoamide dehydrogenase (E3).</text>
</comment>
<dbReference type="InterPro" id="IPR017597">
    <property type="entry name" value="Pyrv_DH_E1_asu_subgrp-y"/>
</dbReference>
<dbReference type="NCBIfam" id="TIGR03182">
    <property type="entry name" value="PDH_E1_alph_y"/>
    <property type="match status" value="1"/>
</dbReference>
<keyword evidence="4 8" id="KW-0786">Thiamine pyrophosphate</keyword>
<keyword evidence="11" id="KW-1185">Reference proteome</keyword>
<dbReference type="Pfam" id="PF00676">
    <property type="entry name" value="E1_dh"/>
    <property type="match status" value="1"/>
</dbReference>
<comment type="catalytic activity">
    <reaction evidence="7 8">
        <text>N(6)-[(R)-lipoyl]-L-lysyl-[protein] + pyruvate + H(+) = N(6)-[(R)-S(8)-acetyldihydrolipoyl]-L-lysyl-[protein] + CO2</text>
        <dbReference type="Rhea" id="RHEA:19189"/>
        <dbReference type="Rhea" id="RHEA-COMP:10474"/>
        <dbReference type="Rhea" id="RHEA-COMP:10478"/>
        <dbReference type="ChEBI" id="CHEBI:15361"/>
        <dbReference type="ChEBI" id="CHEBI:15378"/>
        <dbReference type="ChEBI" id="CHEBI:16526"/>
        <dbReference type="ChEBI" id="CHEBI:83099"/>
        <dbReference type="ChEBI" id="CHEBI:83111"/>
        <dbReference type="EC" id="1.2.4.1"/>
    </reaction>
</comment>
<dbReference type="InterPro" id="IPR029061">
    <property type="entry name" value="THDP-binding"/>
</dbReference>